<keyword evidence="5 6" id="KW-0472">Membrane</keyword>
<comment type="subcellular location">
    <subcellularLocation>
        <location evidence="1">Membrane</location>
        <topology evidence="1">Multi-pass membrane protein</topology>
    </subcellularLocation>
</comment>
<evidence type="ECO:0000256" key="4">
    <source>
        <dbReference type="ARBA" id="ARBA00022989"/>
    </source>
</evidence>
<evidence type="ECO:0000313" key="7">
    <source>
        <dbReference type="EMBL" id="TXB70513.1"/>
    </source>
</evidence>
<dbReference type="OrthoDB" id="345840at2"/>
<comment type="similarity">
    <text evidence="2">Belongs to the TMEM86 family.</text>
</comment>
<feature type="transmembrane region" description="Helical" evidence="6">
    <location>
        <begin position="101"/>
        <end position="120"/>
    </location>
</feature>
<evidence type="ECO:0000256" key="5">
    <source>
        <dbReference type="ARBA" id="ARBA00023136"/>
    </source>
</evidence>
<feature type="transmembrane region" description="Helical" evidence="6">
    <location>
        <begin position="154"/>
        <end position="174"/>
    </location>
</feature>
<dbReference type="InterPro" id="IPR012506">
    <property type="entry name" value="TMEM86B-like"/>
</dbReference>
<keyword evidence="3 6" id="KW-0812">Transmembrane</keyword>
<name>A0A5C6S9U7_9RHOB</name>
<feature type="transmembrane region" description="Helical" evidence="6">
    <location>
        <begin position="74"/>
        <end position="95"/>
    </location>
</feature>
<dbReference type="RefSeq" id="WP_147095938.1">
    <property type="nucleotide sequence ID" value="NZ_JBHUFH010000002.1"/>
</dbReference>
<sequence>MSVLLGLAAMLALGYEIWGAASERPGPRASAAKTGATALLGLAGLANGAPALVVLGLFCGALGDFFLTRRGDRAFLAGMAAFAAGHLLYTMWMFTPANAAHALWAAPLLALALSTERWLLPRTGDLTGAVRAYIWIIAAMGAAAMTLSPVHIPALTGAVLFVMSDLLLALRLFVASAVRAQRMLSLALWPLYWLGQALILIGASG</sequence>
<dbReference type="Proteomes" id="UP000321562">
    <property type="component" value="Unassembled WGS sequence"/>
</dbReference>
<proteinExistence type="inferred from homology"/>
<dbReference type="PANTHER" id="PTHR31885:SF6">
    <property type="entry name" value="GH04784P"/>
    <property type="match status" value="1"/>
</dbReference>
<dbReference type="GO" id="GO:0016787">
    <property type="term" value="F:hydrolase activity"/>
    <property type="evidence" value="ECO:0007669"/>
    <property type="project" value="TreeGrafter"/>
</dbReference>
<organism evidence="7 8">
    <name type="scientific">Paracoccus aurantiacus</name>
    <dbReference type="NCBI Taxonomy" id="2599412"/>
    <lineage>
        <taxon>Bacteria</taxon>
        <taxon>Pseudomonadati</taxon>
        <taxon>Pseudomonadota</taxon>
        <taxon>Alphaproteobacteria</taxon>
        <taxon>Rhodobacterales</taxon>
        <taxon>Paracoccaceae</taxon>
        <taxon>Paracoccus</taxon>
    </lineage>
</organism>
<keyword evidence="4 6" id="KW-1133">Transmembrane helix</keyword>
<evidence type="ECO:0000256" key="2">
    <source>
        <dbReference type="ARBA" id="ARBA00007375"/>
    </source>
</evidence>
<evidence type="ECO:0000256" key="1">
    <source>
        <dbReference type="ARBA" id="ARBA00004141"/>
    </source>
</evidence>
<dbReference type="EMBL" id="VOPL01000001">
    <property type="protein sequence ID" value="TXB70513.1"/>
    <property type="molecule type" value="Genomic_DNA"/>
</dbReference>
<dbReference type="GO" id="GO:0016020">
    <property type="term" value="C:membrane"/>
    <property type="evidence" value="ECO:0007669"/>
    <property type="project" value="UniProtKB-SubCell"/>
</dbReference>
<comment type="caution">
    <text evidence="7">The sequence shown here is derived from an EMBL/GenBank/DDBJ whole genome shotgun (WGS) entry which is preliminary data.</text>
</comment>
<keyword evidence="8" id="KW-1185">Reference proteome</keyword>
<accession>A0A5C6S9U7</accession>
<dbReference type="AlphaFoldDB" id="A0A5C6S9U7"/>
<gene>
    <name evidence="7" type="ORF">FQV27_01160</name>
</gene>
<dbReference type="PANTHER" id="PTHR31885">
    <property type="entry name" value="GH04784P"/>
    <property type="match status" value="1"/>
</dbReference>
<evidence type="ECO:0000313" key="8">
    <source>
        <dbReference type="Proteomes" id="UP000321562"/>
    </source>
</evidence>
<feature type="transmembrane region" description="Helical" evidence="6">
    <location>
        <begin position="38"/>
        <end position="62"/>
    </location>
</feature>
<evidence type="ECO:0000256" key="3">
    <source>
        <dbReference type="ARBA" id="ARBA00022692"/>
    </source>
</evidence>
<reference evidence="7 8" key="1">
    <citation type="submission" date="2019-08" db="EMBL/GenBank/DDBJ databases">
        <authorList>
            <person name="Ye J."/>
        </authorList>
    </citation>
    <scope>NUCLEOTIDE SEQUENCE [LARGE SCALE GENOMIC DNA]</scope>
    <source>
        <strain evidence="7 8">TK008</strain>
    </source>
</reference>
<evidence type="ECO:0000256" key="6">
    <source>
        <dbReference type="SAM" id="Phobius"/>
    </source>
</evidence>
<protein>
    <submittedName>
        <fullName evidence="7">Lysoplasmalogenase</fullName>
    </submittedName>
</protein>
<feature type="transmembrane region" description="Helical" evidence="6">
    <location>
        <begin position="132"/>
        <end position="148"/>
    </location>
</feature>
<dbReference type="Pfam" id="PF07947">
    <property type="entry name" value="YhhN"/>
    <property type="match status" value="1"/>
</dbReference>
<feature type="transmembrane region" description="Helical" evidence="6">
    <location>
        <begin position="186"/>
        <end position="204"/>
    </location>
</feature>